<dbReference type="SUPFAM" id="SSF55729">
    <property type="entry name" value="Acyl-CoA N-acyltransferases (Nat)"/>
    <property type="match status" value="1"/>
</dbReference>
<evidence type="ECO:0000313" key="4">
    <source>
        <dbReference type="EMBL" id="KOO43507.1"/>
    </source>
</evidence>
<comment type="caution">
    <text evidence="4">The sequence shown here is derived from an EMBL/GenBank/DDBJ whole genome shotgun (WGS) entry which is preliminary data.</text>
</comment>
<dbReference type="GO" id="GO:0016747">
    <property type="term" value="F:acyltransferase activity, transferring groups other than amino-acyl groups"/>
    <property type="evidence" value="ECO:0007669"/>
    <property type="project" value="InterPro"/>
</dbReference>
<dbReference type="STRING" id="284581.AMD01_15940"/>
<dbReference type="RefSeq" id="WP_053402424.1">
    <property type="nucleotide sequence ID" value="NZ_JAUKEN010000001.1"/>
</dbReference>
<dbReference type="Pfam" id="PF00583">
    <property type="entry name" value="Acetyltransf_1"/>
    <property type="match status" value="1"/>
</dbReference>
<dbReference type="InterPro" id="IPR016181">
    <property type="entry name" value="Acyl_CoA_acyltransferase"/>
</dbReference>
<dbReference type="OrthoDB" id="9127144at2"/>
<evidence type="ECO:0000313" key="5">
    <source>
        <dbReference type="Proteomes" id="UP000037558"/>
    </source>
</evidence>
<keyword evidence="1 4" id="KW-0808">Transferase</keyword>
<evidence type="ECO:0000256" key="2">
    <source>
        <dbReference type="ARBA" id="ARBA00023315"/>
    </source>
</evidence>
<dbReference type="PANTHER" id="PTHR43420:SF47">
    <property type="entry name" value="N-ACETYLTRANSFERASE DOMAIN-CONTAINING PROTEIN"/>
    <property type="match status" value="1"/>
</dbReference>
<dbReference type="Proteomes" id="UP000037558">
    <property type="component" value="Unassembled WGS sequence"/>
</dbReference>
<evidence type="ECO:0000259" key="3">
    <source>
        <dbReference type="PROSITE" id="PS51186"/>
    </source>
</evidence>
<dbReference type="Gene3D" id="3.40.630.30">
    <property type="match status" value="1"/>
</dbReference>
<gene>
    <name evidence="4" type="ORF">AMD01_15940</name>
</gene>
<dbReference type="PANTHER" id="PTHR43420">
    <property type="entry name" value="ACETYLTRANSFERASE"/>
    <property type="match status" value="1"/>
</dbReference>
<keyword evidence="2" id="KW-0012">Acyltransferase</keyword>
<accession>A0A0M0KY26</accession>
<evidence type="ECO:0000256" key="1">
    <source>
        <dbReference type="ARBA" id="ARBA00022679"/>
    </source>
</evidence>
<reference evidence="5" key="1">
    <citation type="submission" date="2015-08" db="EMBL/GenBank/DDBJ databases">
        <title>Fjat-14210 dsm16467.</title>
        <authorList>
            <person name="Liu B."/>
            <person name="Wang J."/>
            <person name="Zhu Y."/>
            <person name="Liu G."/>
            <person name="Chen Q."/>
            <person name="Chen Z."/>
            <person name="Lan J."/>
            <person name="Che J."/>
            <person name="Ge C."/>
            <person name="Shi H."/>
            <person name="Pan Z."/>
            <person name="Liu X."/>
        </authorList>
    </citation>
    <scope>NUCLEOTIDE SEQUENCE [LARGE SCALE GENOMIC DNA]</scope>
    <source>
        <strain evidence="5">DSM 16467</strain>
    </source>
</reference>
<dbReference type="InterPro" id="IPR000182">
    <property type="entry name" value="GNAT_dom"/>
</dbReference>
<keyword evidence="5" id="KW-1185">Reference proteome</keyword>
<dbReference type="AlphaFoldDB" id="A0A0M0KY26"/>
<name>A0A0M0KY26_9BACI</name>
<sequence>MAHVVLRSVNKGNWKEVARLSLKEEQKSFIASNLYSMVEVQFLENFKTKAIYRDEEMIGFTMYGIDEEDGNYWIYRFMIDQRFQGKGLGKKAMLLVIEDIEKWNSTNIPCIMIDYHPDNIGAKKMYRKVGFVETERGPGGEQFAMFTL</sequence>
<dbReference type="CDD" id="cd04301">
    <property type="entry name" value="NAT_SF"/>
    <property type="match status" value="1"/>
</dbReference>
<organism evidence="4 5">
    <name type="scientific">Priestia koreensis</name>
    <dbReference type="NCBI Taxonomy" id="284581"/>
    <lineage>
        <taxon>Bacteria</taxon>
        <taxon>Bacillati</taxon>
        <taxon>Bacillota</taxon>
        <taxon>Bacilli</taxon>
        <taxon>Bacillales</taxon>
        <taxon>Bacillaceae</taxon>
        <taxon>Priestia</taxon>
    </lineage>
</organism>
<protein>
    <submittedName>
        <fullName evidence="4">Spermidine acetyltransferase</fullName>
    </submittedName>
</protein>
<dbReference type="EMBL" id="LILC01000021">
    <property type="protein sequence ID" value="KOO43507.1"/>
    <property type="molecule type" value="Genomic_DNA"/>
</dbReference>
<dbReference type="PROSITE" id="PS51186">
    <property type="entry name" value="GNAT"/>
    <property type="match status" value="1"/>
</dbReference>
<proteinExistence type="predicted"/>
<dbReference type="InterPro" id="IPR050680">
    <property type="entry name" value="YpeA/RimI_acetyltransf"/>
</dbReference>
<feature type="domain" description="N-acetyltransferase" evidence="3">
    <location>
        <begin position="4"/>
        <end position="148"/>
    </location>
</feature>
<dbReference type="PATRIC" id="fig|284581.3.peg.1195"/>